<reference evidence="5" key="2">
    <citation type="submission" date="2025-09" db="UniProtKB">
        <authorList>
            <consortium name="Ensembl"/>
        </authorList>
    </citation>
    <scope>IDENTIFICATION</scope>
</reference>
<dbReference type="PANTHER" id="PTHR31435:SF9">
    <property type="entry name" value="PROTEIN NATD1"/>
    <property type="match status" value="1"/>
</dbReference>
<dbReference type="InterPro" id="IPR045057">
    <property type="entry name" value="Gcn5-rel_NAT"/>
</dbReference>
<accession>A0A3Q3KGH6</accession>
<dbReference type="STRING" id="43700.ENSMALP00000028651"/>
<evidence type="ECO:0000313" key="5">
    <source>
        <dbReference type="Ensembl" id="ENSMALP00000028651.1"/>
    </source>
</evidence>
<dbReference type="GeneID" id="109962833"/>
<dbReference type="SUPFAM" id="SSF55729">
    <property type="entry name" value="Acyl-CoA N-acyltransferases (Nat)"/>
    <property type="match status" value="1"/>
</dbReference>
<keyword evidence="6" id="KW-1185">Reference proteome</keyword>
<evidence type="ECO:0000256" key="3">
    <source>
        <dbReference type="ARBA" id="ARBA00031876"/>
    </source>
</evidence>
<dbReference type="KEGG" id="malb:109962833"/>
<proteinExistence type="inferred from homology"/>
<feature type="domain" description="N-acetyltransferase" evidence="4">
    <location>
        <begin position="35"/>
        <end position="128"/>
    </location>
</feature>
<reference evidence="5" key="1">
    <citation type="submission" date="2025-08" db="UniProtKB">
        <authorList>
            <consortium name="Ensembl"/>
        </authorList>
    </citation>
    <scope>IDENTIFICATION</scope>
</reference>
<dbReference type="Ensembl" id="ENSMALT00000029170.1">
    <property type="protein sequence ID" value="ENSMALP00000028651.1"/>
    <property type="gene ID" value="ENSMALG00000019832.1"/>
</dbReference>
<dbReference type="Proteomes" id="UP000261600">
    <property type="component" value="Unplaced"/>
</dbReference>
<protein>
    <recommendedName>
        <fullName evidence="2">Protein NATD1</fullName>
    </recommendedName>
    <alternativeName>
        <fullName evidence="3">N-acetyltransferase domain-containing protein 1</fullName>
    </alternativeName>
</protein>
<evidence type="ECO:0000313" key="6">
    <source>
        <dbReference type="Proteomes" id="UP000261600"/>
    </source>
</evidence>
<dbReference type="InterPro" id="IPR016181">
    <property type="entry name" value="Acyl_CoA_acyltransferase"/>
</dbReference>
<sequence>MALNISSRVTALTLRLRSNPVTFGTLSSSCRLKVEHDRQNQRFTVTPSSLARAQERAVLQYRFISEKEVDLMSTYVPETFRSQGVAALLSQAAMDFLVEENLKAHVSCWYIKKYIEDHPRQHYKDLVIT</sequence>
<dbReference type="PROSITE" id="PS51729">
    <property type="entry name" value="GNAT_YJDJ"/>
    <property type="match status" value="1"/>
</dbReference>
<evidence type="ECO:0000259" key="4">
    <source>
        <dbReference type="PROSITE" id="PS51729"/>
    </source>
</evidence>
<dbReference type="InterPro" id="IPR031165">
    <property type="entry name" value="GNAT_YJDJ"/>
</dbReference>
<dbReference type="AlphaFoldDB" id="A0A3Q3KGH6"/>
<dbReference type="Gene3D" id="3.40.630.30">
    <property type="match status" value="1"/>
</dbReference>
<dbReference type="OrthoDB" id="74247at2759"/>
<name>A0A3Q3KGH6_MONAL</name>
<dbReference type="Pfam" id="PF14542">
    <property type="entry name" value="Acetyltransf_CG"/>
    <property type="match status" value="1"/>
</dbReference>
<dbReference type="PANTHER" id="PTHR31435">
    <property type="entry name" value="PROTEIN NATD1"/>
    <property type="match status" value="1"/>
</dbReference>
<dbReference type="RefSeq" id="XP_020460531.1">
    <property type="nucleotide sequence ID" value="XM_020604875.1"/>
</dbReference>
<comment type="similarity">
    <text evidence="1">Belongs to the NATD1 family.</text>
</comment>
<organism evidence="5 6">
    <name type="scientific">Monopterus albus</name>
    <name type="common">Swamp eel</name>
    <dbReference type="NCBI Taxonomy" id="43700"/>
    <lineage>
        <taxon>Eukaryota</taxon>
        <taxon>Metazoa</taxon>
        <taxon>Chordata</taxon>
        <taxon>Craniata</taxon>
        <taxon>Vertebrata</taxon>
        <taxon>Euteleostomi</taxon>
        <taxon>Actinopterygii</taxon>
        <taxon>Neopterygii</taxon>
        <taxon>Teleostei</taxon>
        <taxon>Neoteleostei</taxon>
        <taxon>Acanthomorphata</taxon>
        <taxon>Anabantaria</taxon>
        <taxon>Synbranchiformes</taxon>
        <taxon>Synbranchidae</taxon>
        <taxon>Monopterus</taxon>
    </lineage>
</organism>
<evidence type="ECO:0000256" key="1">
    <source>
        <dbReference type="ARBA" id="ARBA00006233"/>
    </source>
</evidence>
<evidence type="ECO:0000256" key="2">
    <source>
        <dbReference type="ARBA" id="ARBA00020243"/>
    </source>
</evidence>